<keyword evidence="2" id="KW-1185">Reference proteome</keyword>
<dbReference type="SUPFAM" id="SSF56399">
    <property type="entry name" value="ADP-ribosylation"/>
    <property type="match status" value="1"/>
</dbReference>
<sequence>MRIYKIFRAPEWAALERDGTTAGAPVDLADGFIHFSTAAQAAETAAKHFAGAGALVLAAVETDALGDALRWEPSRGGQLFPHLYRALARDEVARHWPLPPGPDGAHIFPEEMT</sequence>
<dbReference type="Pfam" id="PF06108">
    <property type="entry name" value="DUF952"/>
    <property type="match status" value="1"/>
</dbReference>
<dbReference type="EMBL" id="JACVXA010000047">
    <property type="protein sequence ID" value="MBE3639444.1"/>
    <property type="molecule type" value="Genomic_DNA"/>
</dbReference>
<dbReference type="Gene3D" id="3.20.170.20">
    <property type="entry name" value="Protein of unknown function DUF952"/>
    <property type="match status" value="1"/>
</dbReference>
<evidence type="ECO:0000313" key="2">
    <source>
        <dbReference type="Proteomes" id="UP000609121"/>
    </source>
</evidence>
<accession>A0A8J6Z7J5</accession>
<dbReference type="InterPro" id="IPR009297">
    <property type="entry name" value="DUF952"/>
</dbReference>
<name>A0A8J6Z7J5_9RHOB</name>
<comment type="caution">
    <text evidence="1">The sequence shown here is derived from an EMBL/GenBank/DDBJ whole genome shotgun (WGS) entry which is preliminary data.</text>
</comment>
<dbReference type="Proteomes" id="UP000609121">
    <property type="component" value="Unassembled WGS sequence"/>
</dbReference>
<dbReference type="PANTHER" id="PTHR34129">
    <property type="entry name" value="BLR1139 PROTEIN"/>
    <property type="match status" value="1"/>
</dbReference>
<evidence type="ECO:0000313" key="1">
    <source>
        <dbReference type="EMBL" id="MBE3639444.1"/>
    </source>
</evidence>
<dbReference type="PANTHER" id="PTHR34129:SF1">
    <property type="entry name" value="DUF952 DOMAIN-CONTAINING PROTEIN"/>
    <property type="match status" value="1"/>
</dbReference>
<protein>
    <submittedName>
        <fullName evidence="1">DUF952 domain-containing protein</fullName>
    </submittedName>
</protein>
<reference evidence="1" key="1">
    <citation type="submission" date="2020-09" db="EMBL/GenBank/DDBJ databases">
        <title>A novel bacterium of genus Mangrovicoccus, isolated from South China Sea.</title>
        <authorList>
            <person name="Huang H."/>
            <person name="Mo K."/>
            <person name="Hu Y."/>
        </authorList>
    </citation>
    <scope>NUCLEOTIDE SEQUENCE</scope>
    <source>
        <strain evidence="1">HB182678</strain>
    </source>
</reference>
<dbReference type="RefSeq" id="WP_193184130.1">
    <property type="nucleotide sequence ID" value="NZ_JACVXA010000047.1"/>
</dbReference>
<organism evidence="1 2">
    <name type="scientific">Mangrovicoccus algicola</name>
    <dbReference type="NCBI Taxonomy" id="2771008"/>
    <lineage>
        <taxon>Bacteria</taxon>
        <taxon>Pseudomonadati</taxon>
        <taxon>Pseudomonadota</taxon>
        <taxon>Alphaproteobacteria</taxon>
        <taxon>Rhodobacterales</taxon>
        <taxon>Paracoccaceae</taxon>
        <taxon>Mangrovicoccus</taxon>
    </lineage>
</organism>
<gene>
    <name evidence="1" type="ORF">ICN82_14680</name>
</gene>
<proteinExistence type="predicted"/>
<dbReference type="AlphaFoldDB" id="A0A8J6Z7J5"/>